<dbReference type="SUPFAM" id="SSF50182">
    <property type="entry name" value="Sm-like ribonucleoproteins"/>
    <property type="match status" value="1"/>
</dbReference>
<feature type="transmembrane region" description="Helical" evidence="6">
    <location>
        <begin position="274"/>
        <end position="294"/>
    </location>
</feature>
<keyword evidence="4 6" id="KW-0472">Membrane</keyword>
<dbReference type="PANTHER" id="PTHR30566:SF5">
    <property type="entry name" value="MECHANOSENSITIVE ION CHANNEL PROTEIN 1, MITOCHONDRIAL-RELATED"/>
    <property type="match status" value="1"/>
</dbReference>
<dbReference type="OrthoDB" id="431980at2759"/>
<dbReference type="EMBL" id="BDRX01000015">
    <property type="protein sequence ID" value="GBF90230.1"/>
    <property type="molecule type" value="Genomic_DNA"/>
</dbReference>
<evidence type="ECO:0000313" key="8">
    <source>
        <dbReference type="EMBL" id="GBF90230.1"/>
    </source>
</evidence>
<feature type="domain" description="Mechanosensitive ion channel MscS" evidence="7">
    <location>
        <begin position="323"/>
        <end position="393"/>
    </location>
</feature>
<protein>
    <recommendedName>
        <fullName evidence="7">Mechanosensitive ion channel MscS domain-containing protein</fullName>
    </recommendedName>
</protein>
<dbReference type="Gene3D" id="2.30.30.60">
    <property type="match status" value="1"/>
</dbReference>
<dbReference type="PANTHER" id="PTHR30566">
    <property type="entry name" value="YNAI-RELATED MECHANOSENSITIVE ION CHANNEL"/>
    <property type="match status" value="1"/>
</dbReference>
<name>A0A2V0NXC3_9CHLO</name>
<keyword evidence="9" id="KW-1185">Reference proteome</keyword>
<comment type="caution">
    <text evidence="8">The sequence shown here is derived from an EMBL/GenBank/DDBJ whole genome shotgun (WGS) entry which is preliminary data.</text>
</comment>
<dbReference type="InterPro" id="IPR006685">
    <property type="entry name" value="MscS_channel_2nd"/>
</dbReference>
<feature type="compositionally biased region" description="Basic and acidic residues" evidence="5">
    <location>
        <begin position="476"/>
        <end position="493"/>
    </location>
</feature>
<sequence>MAAAPCAAAPRAARGSAPSRRPSGPVITPPRAAAALRRPAPPRRRVTAALEPAIDAAAAAAAAAATAAAAAAAGTATAAATAAAETVAAVRPLLSDMFVAAAGVGAGGATLPLLQLLGFDFAAPLAALALLLRAIDAGAARAKQRMEARAAGEGGGLGMELQGSVGTLINLALLALRAPAAFVLPLLVGAHVLRVALATVDLLLASNQLPPASEALLLAISAQRVPLDRALSIAADGLVTVFSAWLFVALKDATVTEVLLARTARGAPREVERVLLPLSALLTWAVALAAGFALSAAAGLDLRPALAVGGAGGIAAGFASQQVLQNLVSGVNIFLTRPFVVGEQVVIAGAGLERLEGVVEDVQTMRTLLRNSEGFVVAVPNYLVADCVVFNRSRSLVPPSSPTAISAALRVLAFTIKLPREMEDRVDEARAAVSEVLSEIALAERAALMPWPAAAASSDGDGDGDGGEGEGEGAGEEGRGEADAAQGDERGAEAEAAAQAEAEAEEGEEAEAEEGPEPEPPRVSVALRRLTDDTVELFAKCELLFACSSPDEARRKVEGAILRVSGLVRRDFGGVVVTDGLLM</sequence>
<feature type="compositionally biased region" description="Acidic residues" evidence="5">
    <location>
        <begin position="502"/>
        <end position="517"/>
    </location>
</feature>
<dbReference type="AlphaFoldDB" id="A0A2V0NXC3"/>
<evidence type="ECO:0000256" key="3">
    <source>
        <dbReference type="ARBA" id="ARBA00022989"/>
    </source>
</evidence>
<evidence type="ECO:0000313" key="9">
    <source>
        <dbReference type="Proteomes" id="UP000247498"/>
    </source>
</evidence>
<feature type="region of interest" description="Disordered" evidence="5">
    <location>
        <begin position="453"/>
        <end position="523"/>
    </location>
</feature>
<feature type="region of interest" description="Disordered" evidence="5">
    <location>
        <begin position="1"/>
        <end position="41"/>
    </location>
</feature>
<dbReference type="GO" id="GO:0055085">
    <property type="term" value="P:transmembrane transport"/>
    <property type="evidence" value="ECO:0007669"/>
    <property type="project" value="InterPro"/>
</dbReference>
<evidence type="ECO:0000259" key="7">
    <source>
        <dbReference type="Pfam" id="PF00924"/>
    </source>
</evidence>
<evidence type="ECO:0000256" key="4">
    <source>
        <dbReference type="ARBA" id="ARBA00023136"/>
    </source>
</evidence>
<gene>
    <name evidence="8" type="ORF">Rsub_03363</name>
</gene>
<keyword evidence="3 6" id="KW-1133">Transmembrane helix</keyword>
<dbReference type="InterPro" id="IPR010920">
    <property type="entry name" value="LSM_dom_sf"/>
</dbReference>
<dbReference type="Gene3D" id="1.10.287.1260">
    <property type="match status" value="1"/>
</dbReference>
<dbReference type="Pfam" id="PF00924">
    <property type="entry name" value="MS_channel_2nd"/>
    <property type="match status" value="1"/>
</dbReference>
<feature type="compositionally biased region" description="Acidic residues" evidence="5">
    <location>
        <begin position="460"/>
        <end position="475"/>
    </location>
</feature>
<dbReference type="InParanoid" id="A0A2V0NXC3"/>
<evidence type="ECO:0000256" key="2">
    <source>
        <dbReference type="ARBA" id="ARBA00022692"/>
    </source>
</evidence>
<accession>A0A2V0NXC3</accession>
<evidence type="ECO:0000256" key="6">
    <source>
        <dbReference type="SAM" id="Phobius"/>
    </source>
</evidence>
<feature type="compositionally biased region" description="Low complexity" evidence="5">
    <location>
        <begin position="1"/>
        <end position="38"/>
    </location>
</feature>
<evidence type="ECO:0000256" key="5">
    <source>
        <dbReference type="SAM" id="MobiDB-lite"/>
    </source>
</evidence>
<comment type="subcellular location">
    <subcellularLocation>
        <location evidence="1">Membrane</location>
    </subcellularLocation>
</comment>
<feature type="transmembrane region" description="Helical" evidence="6">
    <location>
        <begin position="182"/>
        <end position="204"/>
    </location>
</feature>
<dbReference type="GO" id="GO:0016020">
    <property type="term" value="C:membrane"/>
    <property type="evidence" value="ECO:0007669"/>
    <property type="project" value="UniProtKB-SubCell"/>
</dbReference>
<feature type="transmembrane region" description="Helical" evidence="6">
    <location>
        <begin position="230"/>
        <end position="250"/>
    </location>
</feature>
<feature type="transmembrane region" description="Helical" evidence="6">
    <location>
        <begin position="113"/>
        <end position="135"/>
    </location>
</feature>
<dbReference type="InterPro" id="IPR023408">
    <property type="entry name" value="MscS_beta-dom_sf"/>
</dbReference>
<evidence type="ECO:0000256" key="1">
    <source>
        <dbReference type="ARBA" id="ARBA00004370"/>
    </source>
</evidence>
<dbReference type="STRING" id="307507.A0A2V0NXC3"/>
<proteinExistence type="predicted"/>
<reference evidence="8 9" key="1">
    <citation type="journal article" date="2018" name="Sci. Rep.">
        <title>Raphidocelis subcapitata (=Pseudokirchneriella subcapitata) provides an insight into genome evolution and environmental adaptations in the Sphaeropleales.</title>
        <authorList>
            <person name="Suzuki S."/>
            <person name="Yamaguchi H."/>
            <person name="Nakajima N."/>
            <person name="Kawachi M."/>
        </authorList>
    </citation>
    <scope>NUCLEOTIDE SEQUENCE [LARGE SCALE GENOMIC DNA]</scope>
    <source>
        <strain evidence="8 9">NIES-35</strain>
    </source>
</reference>
<organism evidence="8 9">
    <name type="scientific">Raphidocelis subcapitata</name>
    <dbReference type="NCBI Taxonomy" id="307507"/>
    <lineage>
        <taxon>Eukaryota</taxon>
        <taxon>Viridiplantae</taxon>
        <taxon>Chlorophyta</taxon>
        <taxon>core chlorophytes</taxon>
        <taxon>Chlorophyceae</taxon>
        <taxon>CS clade</taxon>
        <taxon>Sphaeropleales</taxon>
        <taxon>Selenastraceae</taxon>
        <taxon>Raphidocelis</taxon>
    </lineage>
</organism>
<keyword evidence="2 6" id="KW-0812">Transmembrane</keyword>
<dbReference type="Proteomes" id="UP000247498">
    <property type="component" value="Unassembled WGS sequence"/>
</dbReference>